<protein>
    <recommendedName>
        <fullName evidence="4">DUF1330 domain-containing protein</fullName>
    </recommendedName>
</protein>
<dbReference type="AlphaFoldDB" id="A0A4Q4TM86"/>
<reference evidence="2 3" key="1">
    <citation type="submission" date="2018-06" db="EMBL/GenBank/DDBJ databases">
        <title>Complete Genomes of Monosporascus.</title>
        <authorList>
            <person name="Robinson A.J."/>
            <person name="Natvig D.O."/>
        </authorList>
    </citation>
    <scope>NUCLEOTIDE SEQUENCE [LARGE SCALE GENOMIC DNA]</scope>
    <source>
        <strain evidence="2 3">CBS 110550</strain>
    </source>
</reference>
<dbReference type="Gene3D" id="3.30.70.100">
    <property type="match status" value="1"/>
</dbReference>
<keyword evidence="3" id="KW-1185">Reference proteome</keyword>
<organism evidence="2 3">
    <name type="scientific">Monosporascus ibericus</name>
    <dbReference type="NCBI Taxonomy" id="155417"/>
    <lineage>
        <taxon>Eukaryota</taxon>
        <taxon>Fungi</taxon>
        <taxon>Dikarya</taxon>
        <taxon>Ascomycota</taxon>
        <taxon>Pezizomycotina</taxon>
        <taxon>Sordariomycetes</taxon>
        <taxon>Xylariomycetidae</taxon>
        <taxon>Xylariales</taxon>
        <taxon>Xylariales incertae sedis</taxon>
        <taxon>Monosporascus</taxon>
    </lineage>
</organism>
<dbReference type="EMBL" id="QJNU01000101">
    <property type="protein sequence ID" value="RYP07274.1"/>
    <property type="molecule type" value="Genomic_DNA"/>
</dbReference>
<dbReference type="InterPro" id="IPR011008">
    <property type="entry name" value="Dimeric_a/b-barrel"/>
</dbReference>
<dbReference type="Proteomes" id="UP000293360">
    <property type="component" value="Unassembled WGS sequence"/>
</dbReference>
<accession>A0A4Q4TM86</accession>
<feature type="compositionally biased region" description="Polar residues" evidence="1">
    <location>
        <begin position="120"/>
        <end position="129"/>
    </location>
</feature>
<name>A0A4Q4TM86_9PEZI</name>
<dbReference type="PANTHER" id="PTHR40257:SF1">
    <property type="entry name" value="DUF1330 DOMAIN-CONTAINING PROTEIN"/>
    <property type="match status" value="1"/>
</dbReference>
<dbReference type="OrthoDB" id="265717at2759"/>
<feature type="region of interest" description="Disordered" evidence="1">
    <location>
        <begin position="105"/>
        <end position="129"/>
    </location>
</feature>
<proteinExistence type="predicted"/>
<evidence type="ECO:0000313" key="3">
    <source>
        <dbReference type="Proteomes" id="UP000293360"/>
    </source>
</evidence>
<gene>
    <name evidence="2" type="ORF">DL764_002589</name>
</gene>
<evidence type="ECO:0008006" key="4">
    <source>
        <dbReference type="Google" id="ProtNLM"/>
    </source>
</evidence>
<comment type="caution">
    <text evidence="2">The sequence shown here is derived from an EMBL/GenBank/DDBJ whole genome shotgun (WGS) entry which is preliminary data.</text>
</comment>
<evidence type="ECO:0000313" key="2">
    <source>
        <dbReference type="EMBL" id="RYP07274.1"/>
    </source>
</evidence>
<dbReference type="SUPFAM" id="SSF54909">
    <property type="entry name" value="Dimeric alpha+beta barrel"/>
    <property type="match status" value="1"/>
</dbReference>
<evidence type="ECO:0000256" key="1">
    <source>
        <dbReference type="SAM" id="MobiDB-lite"/>
    </source>
</evidence>
<dbReference type="PANTHER" id="PTHR40257">
    <property type="match status" value="1"/>
</dbReference>
<sequence length="266" mass="29207">MVLCGLHLIALEPGTSVESFLLELRQNGIKPIVQARALRWMILPSRMSEGYLLARNIHWDLLLVLDAEAVIPGNVRSKIHALWSASCGVSSEALSKYAENNARLLNPGPSSVEPPVPHETTPSESSQNLEVSPELNDWISSLPGQLRNHPVSMLNLLAFNPGKRDQYKKYGAEFSARVGSRHGGRVKIVGKVAGGQAMDDGWDEIAFVHYPSVQHFAAMAASKDYQEVNREYRLGALKDTFILCVVEVDDRGATVGNRAGVSREKL</sequence>